<feature type="transmembrane region" description="Helical" evidence="2">
    <location>
        <begin position="232"/>
        <end position="250"/>
    </location>
</feature>
<keyword evidence="2" id="KW-0472">Membrane</keyword>
<reference evidence="4" key="1">
    <citation type="journal article" date="2019" name="Int. J. Syst. Evol. Microbiol.">
        <title>The Global Catalogue of Microorganisms (GCM) 10K type strain sequencing project: providing services to taxonomists for standard genome sequencing and annotation.</title>
        <authorList>
            <consortium name="The Broad Institute Genomics Platform"/>
            <consortium name="The Broad Institute Genome Sequencing Center for Infectious Disease"/>
            <person name="Wu L."/>
            <person name="Ma J."/>
        </authorList>
    </citation>
    <scope>NUCLEOTIDE SEQUENCE [LARGE SCALE GENOMIC DNA]</scope>
    <source>
        <strain evidence="4">CGMCC 1.16275</strain>
    </source>
</reference>
<evidence type="ECO:0000313" key="4">
    <source>
        <dbReference type="Proteomes" id="UP001597115"/>
    </source>
</evidence>
<feature type="coiled-coil region" evidence="1">
    <location>
        <begin position="139"/>
        <end position="190"/>
    </location>
</feature>
<keyword evidence="4" id="KW-1185">Reference proteome</keyword>
<gene>
    <name evidence="3" type="ORF">ACFSCW_08160</name>
</gene>
<dbReference type="InterPro" id="IPR022134">
    <property type="entry name" value="DUF3667"/>
</dbReference>
<proteinExistence type="predicted"/>
<evidence type="ECO:0000256" key="2">
    <source>
        <dbReference type="SAM" id="Phobius"/>
    </source>
</evidence>
<feature type="transmembrane region" description="Helical" evidence="2">
    <location>
        <begin position="285"/>
        <end position="302"/>
    </location>
</feature>
<keyword evidence="1" id="KW-0175">Coiled coil</keyword>
<evidence type="ECO:0000256" key="1">
    <source>
        <dbReference type="SAM" id="Coils"/>
    </source>
</evidence>
<dbReference type="RefSeq" id="WP_380888351.1">
    <property type="nucleotide sequence ID" value="NZ_JBHUDY010000001.1"/>
</dbReference>
<comment type="caution">
    <text evidence="3">The sequence shown here is derived from an EMBL/GenBank/DDBJ whole genome shotgun (WGS) entry which is preliminary data.</text>
</comment>
<dbReference type="Pfam" id="PF12412">
    <property type="entry name" value="DUF3667"/>
    <property type="match status" value="1"/>
</dbReference>
<feature type="transmembrane region" description="Helical" evidence="2">
    <location>
        <begin position="314"/>
        <end position="338"/>
    </location>
</feature>
<dbReference type="EMBL" id="JBHUDY010000001">
    <property type="protein sequence ID" value="MFD1611772.1"/>
    <property type="molecule type" value="Genomic_DNA"/>
</dbReference>
<keyword evidence="2" id="KW-0812">Transmembrane</keyword>
<accession>A0ABW4I2M1</accession>
<organism evidence="3 4">
    <name type="scientific">Sphingomonas tabacisoli</name>
    <dbReference type="NCBI Taxonomy" id="2249466"/>
    <lineage>
        <taxon>Bacteria</taxon>
        <taxon>Pseudomonadati</taxon>
        <taxon>Pseudomonadota</taxon>
        <taxon>Alphaproteobacteria</taxon>
        <taxon>Sphingomonadales</taxon>
        <taxon>Sphingomonadaceae</taxon>
        <taxon>Sphingomonas</taxon>
    </lineage>
</organism>
<evidence type="ECO:0000313" key="3">
    <source>
        <dbReference type="EMBL" id="MFD1611772.1"/>
    </source>
</evidence>
<dbReference type="Proteomes" id="UP001597115">
    <property type="component" value="Unassembled WGS sequence"/>
</dbReference>
<sequence length="344" mass="37649">MTGISEVGDIVTGGMLATAVEPAHGRHSDQTHGGDCLNCGAPLTGAYCAECGQSAHVHRTLRAIWHELMHGVLHFDGKIWRTLPELALRPGILTRRYIAGERAKFVSPLALFLFSALLMYAVYSLFGHHESQSDARASAQSLQHQVERLDDRIADTESELRAPDLSAARKTKLSQRLAQAKNDRAALAAAGAIAADVGKATPEAARGRSLMDQMQTNREFVAYRLKANAYKFSWVLILISTPLVWLLFAWRRDYGLYDHATFVTYSIAFMSLLFSLWIAGSALGASGVLLVMLMGYALWHMYAQMRDAYRLSRAAALVRLPLLYGIAAVSAGSFYGLLTAMNAG</sequence>
<protein>
    <submittedName>
        <fullName evidence="3">DUF3667 domain-containing protein</fullName>
    </submittedName>
</protein>
<feature type="transmembrane region" description="Helical" evidence="2">
    <location>
        <begin position="105"/>
        <end position="126"/>
    </location>
</feature>
<keyword evidence="2" id="KW-1133">Transmembrane helix</keyword>
<name>A0ABW4I2M1_9SPHN</name>